<dbReference type="InterPro" id="IPR032710">
    <property type="entry name" value="NTF2-like_dom_sf"/>
</dbReference>
<evidence type="ECO:0000313" key="3">
    <source>
        <dbReference type="Proteomes" id="UP000184339"/>
    </source>
</evidence>
<dbReference type="OrthoDB" id="1115105at2"/>
<gene>
    <name evidence="2" type="ORF">SAMN05192549_110120</name>
</gene>
<dbReference type="AlphaFoldDB" id="A0A1M7R472"/>
<organism evidence="2 3">
    <name type="scientific">Duganella sacchari</name>
    <dbReference type="NCBI Taxonomy" id="551987"/>
    <lineage>
        <taxon>Bacteria</taxon>
        <taxon>Pseudomonadati</taxon>
        <taxon>Pseudomonadota</taxon>
        <taxon>Betaproteobacteria</taxon>
        <taxon>Burkholderiales</taxon>
        <taxon>Oxalobacteraceae</taxon>
        <taxon>Telluria group</taxon>
        <taxon>Duganella</taxon>
    </lineage>
</organism>
<sequence length="142" mass="16293">MTQLDALLDWYATMTPQSISRAAELYAADAHFRDPFNDVRGVAAIETIMRHMFAHTDNPHFIIGERIAQGEQAFATWTFVCTLRGRIYEIAGASHFRFNHEGQVTLHRDYWDAAEELLQKLPVVGAPIRWLRRRFAAVPPQP</sequence>
<name>A0A1M7R472_9BURK</name>
<evidence type="ECO:0000259" key="1">
    <source>
        <dbReference type="Pfam" id="PF12680"/>
    </source>
</evidence>
<dbReference type="Pfam" id="PF12680">
    <property type="entry name" value="SnoaL_2"/>
    <property type="match status" value="1"/>
</dbReference>
<dbReference type="RefSeq" id="WP_072787438.1">
    <property type="nucleotide sequence ID" value="NZ_FRCX01000010.1"/>
</dbReference>
<feature type="domain" description="SnoaL-like" evidence="1">
    <location>
        <begin position="9"/>
        <end position="107"/>
    </location>
</feature>
<keyword evidence="3" id="KW-1185">Reference proteome</keyword>
<evidence type="ECO:0000313" key="2">
    <source>
        <dbReference type="EMBL" id="SHN40035.1"/>
    </source>
</evidence>
<dbReference type="Proteomes" id="UP000184339">
    <property type="component" value="Unassembled WGS sequence"/>
</dbReference>
<dbReference type="InterPro" id="IPR037401">
    <property type="entry name" value="SnoaL-like"/>
</dbReference>
<dbReference type="Gene3D" id="3.10.450.50">
    <property type="match status" value="1"/>
</dbReference>
<dbReference type="SUPFAM" id="SSF54427">
    <property type="entry name" value="NTF2-like"/>
    <property type="match status" value="1"/>
</dbReference>
<proteinExistence type="predicted"/>
<dbReference type="STRING" id="551987.SAMN05192549_110120"/>
<dbReference type="EMBL" id="FRCX01000010">
    <property type="protein sequence ID" value="SHN40035.1"/>
    <property type="molecule type" value="Genomic_DNA"/>
</dbReference>
<protein>
    <submittedName>
        <fullName evidence="2">SnoaL-like domain-containing protein</fullName>
    </submittedName>
</protein>
<accession>A0A1M7R472</accession>
<reference evidence="3" key="1">
    <citation type="submission" date="2016-11" db="EMBL/GenBank/DDBJ databases">
        <authorList>
            <person name="Varghese N."/>
            <person name="Submissions S."/>
        </authorList>
    </citation>
    <scope>NUCLEOTIDE SEQUENCE [LARGE SCALE GENOMIC DNA]</scope>
    <source>
        <strain evidence="3">Sac-22</strain>
    </source>
</reference>